<evidence type="ECO:0000313" key="8">
    <source>
        <dbReference type="Proteomes" id="UP001595616"/>
    </source>
</evidence>
<feature type="transmembrane region" description="Helical" evidence="6">
    <location>
        <begin position="235"/>
        <end position="255"/>
    </location>
</feature>
<dbReference type="EMBL" id="JBHRYQ010000001">
    <property type="protein sequence ID" value="MFC3810168.1"/>
    <property type="molecule type" value="Genomic_DNA"/>
</dbReference>
<dbReference type="PIRSF" id="PIRSF035875">
    <property type="entry name" value="RNase_BN"/>
    <property type="match status" value="1"/>
</dbReference>
<feature type="transmembrane region" description="Helical" evidence="6">
    <location>
        <begin position="202"/>
        <end position="223"/>
    </location>
</feature>
<feature type="transmembrane region" description="Helical" evidence="6">
    <location>
        <begin position="50"/>
        <end position="75"/>
    </location>
</feature>
<name>A0ABV7YS22_9BACT</name>
<keyword evidence="5 6" id="KW-0472">Membrane</keyword>
<dbReference type="Proteomes" id="UP001595616">
    <property type="component" value="Unassembled WGS sequence"/>
</dbReference>
<reference evidence="8" key="1">
    <citation type="journal article" date="2019" name="Int. J. Syst. Evol. Microbiol.">
        <title>The Global Catalogue of Microorganisms (GCM) 10K type strain sequencing project: providing services to taxonomists for standard genome sequencing and annotation.</title>
        <authorList>
            <consortium name="The Broad Institute Genomics Platform"/>
            <consortium name="The Broad Institute Genome Sequencing Center for Infectious Disease"/>
            <person name="Wu L."/>
            <person name="Ma J."/>
        </authorList>
    </citation>
    <scope>NUCLEOTIDE SEQUENCE [LARGE SCALE GENOMIC DNA]</scope>
    <source>
        <strain evidence="8">CECT 7956</strain>
    </source>
</reference>
<evidence type="ECO:0000256" key="6">
    <source>
        <dbReference type="SAM" id="Phobius"/>
    </source>
</evidence>
<keyword evidence="3 6" id="KW-0812">Transmembrane</keyword>
<dbReference type="Pfam" id="PF03631">
    <property type="entry name" value="Virul_fac_BrkB"/>
    <property type="match status" value="1"/>
</dbReference>
<keyword evidence="8" id="KW-1185">Reference proteome</keyword>
<evidence type="ECO:0000313" key="7">
    <source>
        <dbReference type="EMBL" id="MFC3810168.1"/>
    </source>
</evidence>
<feature type="transmembrane region" description="Helical" evidence="6">
    <location>
        <begin position="267"/>
        <end position="289"/>
    </location>
</feature>
<feature type="transmembrane region" description="Helical" evidence="6">
    <location>
        <begin position="155"/>
        <end position="182"/>
    </location>
</feature>
<protein>
    <submittedName>
        <fullName evidence="7">YihY/virulence factor BrkB family protein</fullName>
    </submittedName>
</protein>
<accession>A0ABV7YS22</accession>
<dbReference type="PANTHER" id="PTHR30213:SF0">
    <property type="entry name" value="UPF0761 MEMBRANE PROTEIN YIHY"/>
    <property type="match status" value="1"/>
</dbReference>
<keyword evidence="2" id="KW-1003">Cell membrane</keyword>
<dbReference type="RefSeq" id="WP_379836058.1">
    <property type="nucleotide sequence ID" value="NZ_JBHRYQ010000001.1"/>
</dbReference>
<dbReference type="PANTHER" id="PTHR30213">
    <property type="entry name" value="INNER MEMBRANE PROTEIN YHJD"/>
    <property type="match status" value="1"/>
</dbReference>
<dbReference type="NCBIfam" id="TIGR00765">
    <property type="entry name" value="yihY_not_rbn"/>
    <property type="match status" value="1"/>
</dbReference>
<gene>
    <name evidence="7" type="ORF">ACFOOI_05850</name>
</gene>
<evidence type="ECO:0000256" key="1">
    <source>
        <dbReference type="ARBA" id="ARBA00004651"/>
    </source>
</evidence>
<evidence type="ECO:0000256" key="5">
    <source>
        <dbReference type="ARBA" id="ARBA00023136"/>
    </source>
</evidence>
<evidence type="ECO:0000256" key="3">
    <source>
        <dbReference type="ARBA" id="ARBA00022692"/>
    </source>
</evidence>
<feature type="transmembrane region" description="Helical" evidence="6">
    <location>
        <begin position="115"/>
        <end position="134"/>
    </location>
</feature>
<proteinExistence type="predicted"/>
<sequence>MTNKKKYHDIVSQIKERLDNIYILNTTVSFYLFFVILYKKLINFDLDQRAAAVSFSFLLAVFPGILFLFTLIPYIPIHNLDIQIMGFMKAIMPDALFDNVESTISEIISRPRMDILSFGFFFAFFAATNGMMSLMRAFNMALRQREKRNFFKARWIAFLLTVILIIVLLVAIGVLIIAKITLSYLVTKGFLAEGFNYIGIKFIGYLTVFLIFFFGISCIYYFAPAIHRKLKFFNFGSILSSILCIVSTNLFSYYIENFNSYNKLYGSIGTLIALMVWTYLIALILILGFEVNISFRSAMSREYKKTP</sequence>
<comment type="subcellular location">
    <subcellularLocation>
        <location evidence="1">Cell membrane</location>
        <topology evidence="1">Multi-pass membrane protein</topology>
    </subcellularLocation>
</comment>
<evidence type="ECO:0000256" key="4">
    <source>
        <dbReference type="ARBA" id="ARBA00022989"/>
    </source>
</evidence>
<evidence type="ECO:0000256" key="2">
    <source>
        <dbReference type="ARBA" id="ARBA00022475"/>
    </source>
</evidence>
<comment type="caution">
    <text evidence="7">The sequence shown here is derived from an EMBL/GenBank/DDBJ whole genome shotgun (WGS) entry which is preliminary data.</text>
</comment>
<organism evidence="7 8">
    <name type="scientific">Lacihabitans lacunae</name>
    <dbReference type="NCBI Taxonomy" id="1028214"/>
    <lineage>
        <taxon>Bacteria</taxon>
        <taxon>Pseudomonadati</taxon>
        <taxon>Bacteroidota</taxon>
        <taxon>Cytophagia</taxon>
        <taxon>Cytophagales</taxon>
        <taxon>Leadbetterellaceae</taxon>
        <taxon>Lacihabitans</taxon>
    </lineage>
</organism>
<keyword evidence="4 6" id="KW-1133">Transmembrane helix</keyword>
<feature type="transmembrane region" description="Helical" evidence="6">
    <location>
        <begin position="20"/>
        <end position="38"/>
    </location>
</feature>
<dbReference type="InterPro" id="IPR017039">
    <property type="entry name" value="Virul_fac_BrkB"/>
</dbReference>